<gene>
    <name evidence="9" type="ORF">H8699_10355</name>
</gene>
<dbReference type="SMART" id="SM00644">
    <property type="entry name" value="Ami_2"/>
    <property type="match status" value="1"/>
</dbReference>
<dbReference type="GO" id="GO:0009253">
    <property type="term" value="P:peptidoglycan catabolic process"/>
    <property type="evidence" value="ECO:0007669"/>
    <property type="project" value="InterPro"/>
</dbReference>
<name>A0A926D215_9FIRM</name>
<dbReference type="GO" id="GO:0071555">
    <property type="term" value="P:cell wall organization"/>
    <property type="evidence" value="ECO:0007669"/>
    <property type="project" value="UniProtKB-KW"/>
</dbReference>
<dbReference type="InterPro" id="IPR036505">
    <property type="entry name" value="Amidase/PGRP_sf"/>
</dbReference>
<proteinExistence type="inferred from homology"/>
<dbReference type="EMBL" id="JACRSO010000004">
    <property type="protein sequence ID" value="MBC8529828.1"/>
    <property type="molecule type" value="Genomic_DNA"/>
</dbReference>
<evidence type="ECO:0000256" key="5">
    <source>
        <dbReference type="ARBA" id="ARBA00022969"/>
    </source>
</evidence>
<dbReference type="AlphaFoldDB" id="A0A926D215"/>
<dbReference type="Proteomes" id="UP000654279">
    <property type="component" value="Unassembled WGS sequence"/>
</dbReference>
<keyword evidence="6" id="KW-0178">Competence</keyword>
<dbReference type="EC" id="3.5.1.28" evidence="3"/>
<reference evidence="9" key="1">
    <citation type="submission" date="2020-08" db="EMBL/GenBank/DDBJ databases">
        <title>Genome public.</title>
        <authorList>
            <person name="Liu C."/>
            <person name="Sun Q."/>
        </authorList>
    </citation>
    <scope>NUCLEOTIDE SEQUENCE</scope>
    <source>
        <strain evidence="9">NSJ-44</strain>
    </source>
</reference>
<feature type="domain" description="N-acetylmuramoyl-L-alanine amidase" evidence="8">
    <location>
        <begin position="71"/>
        <end position="210"/>
    </location>
</feature>
<keyword evidence="7" id="KW-0961">Cell wall biogenesis/degradation</keyword>
<comment type="catalytic activity">
    <reaction evidence="1">
        <text>Hydrolyzes the link between N-acetylmuramoyl residues and L-amino acid residues in certain cell-wall glycopeptides.</text>
        <dbReference type="EC" id="3.5.1.28"/>
    </reaction>
</comment>
<dbReference type="GO" id="GO:0009254">
    <property type="term" value="P:peptidoglycan turnover"/>
    <property type="evidence" value="ECO:0007669"/>
    <property type="project" value="TreeGrafter"/>
</dbReference>
<evidence type="ECO:0000313" key="10">
    <source>
        <dbReference type="Proteomes" id="UP000654279"/>
    </source>
</evidence>
<dbReference type="InterPro" id="IPR002502">
    <property type="entry name" value="Amidase_domain"/>
</dbReference>
<dbReference type="GO" id="GO:0030435">
    <property type="term" value="P:sporulation resulting in formation of a cellular spore"/>
    <property type="evidence" value="ECO:0007669"/>
    <property type="project" value="UniProtKB-KW"/>
</dbReference>
<evidence type="ECO:0000256" key="3">
    <source>
        <dbReference type="ARBA" id="ARBA00011901"/>
    </source>
</evidence>
<dbReference type="Pfam" id="PF01510">
    <property type="entry name" value="Amidase_2"/>
    <property type="match status" value="1"/>
</dbReference>
<keyword evidence="10" id="KW-1185">Reference proteome</keyword>
<dbReference type="PANTHER" id="PTHR30417">
    <property type="entry name" value="N-ACETYLMURAMOYL-L-ALANINE AMIDASE AMID"/>
    <property type="match status" value="1"/>
</dbReference>
<dbReference type="InterPro" id="IPR051206">
    <property type="entry name" value="NAMLAA_amidase_2"/>
</dbReference>
<comment type="caution">
    <text evidence="9">The sequence shown here is derived from an EMBL/GenBank/DDBJ whole genome shotgun (WGS) entry which is preliminary data.</text>
</comment>
<accession>A0A926D215</accession>
<dbReference type="Gene3D" id="3.40.80.10">
    <property type="entry name" value="Peptidoglycan recognition protein-like"/>
    <property type="match status" value="1"/>
</dbReference>
<evidence type="ECO:0000256" key="1">
    <source>
        <dbReference type="ARBA" id="ARBA00001561"/>
    </source>
</evidence>
<dbReference type="CDD" id="cd06583">
    <property type="entry name" value="PGRP"/>
    <property type="match status" value="1"/>
</dbReference>
<protein>
    <recommendedName>
        <fullName evidence="3">N-acetylmuramoyl-L-alanine amidase</fullName>
        <ecNumber evidence="3">3.5.1.28</ecNumber>
    </recommendedName>
</protein>
<evidence type="ECO:0000313" key="9">
    <source>
        <dbReference type="EMBL" id="MBC8529828.1"/>
    </source>
</evidence>
<evidence type="ECO:0000259" key="8">
    <source>
        <dbReference type="SMART" id="SM00644"/>
    </source>
</evidence>
<evidence type="ECO:0000256" key="6">
    <source>
        <dbReference type="ARBA" id="ARBA00023287"/>
    </source>
</evidence>
<keyword evidence="4" id="KW-0378">Hydrolase</keyword>
<evidence type="ECO:0000256" key="4">
    <source>
        <dbReference type="ARBA" id="ARBA00022801"/>
    </source>
</evidence>
<evidence type="ECO:0000256" key="2">
    <source>
        <dbReference type="ARBA" id="ARBA00007553"/>
    </source>
</evidence>
<comment type="similarity">
    <text evidence="2">Belongs to the N-acetylmuramoyl-L-alanine amidase 2 family.</text>
</comment>
<dbReference type="GO" id="GO:0030420">
    <property type="term" value="P:establishment of competence for transformation"/>
    <property type="evidence" value="ECO:0007669"/>
    <property type="project" value="UniProtKB-KW"/>
</dbReference>
<evidence type="ECO:0000256" key="7">
    <source>
        <dbReference type="ARBA" id="ARBA00023316"/>
    </source>
</evidence>
<keyword evidence="5" id="KW-0749">Sporulation</keyword>
<dbReference type="RefSeq" id="WP_249285638.1">
    <property type="nucleotide sequence ID" value="NZ_JACRSO010000004.1"/>
</dbReference>
<dbReference type="SUPFAM" id="SSF55846">
    <property type="entry name" value="N-acetylmuramoyl-L-alanine amidase-like"/>
    <property type="match status" value="1"/>
</dbReference>
<dbReference type="GO" id="GO:0008745">
    <property type="term" value="F:N-acetylmuramoyl-L-alanine amidase activity"/>
    <property type="evidence" value="ECO:0007669"/>
    <property type="project" value="UniProtKB-EC"/>
</dbReference>
<sequence length="222" mass="23878">MGRYSFKNPKARRSFILGILALVLIAGLAMGAVLLPRACGSSKATSPSGQGTGDVGEQAYGVAIHTALVKKGLPGRPGKARQVKYIVIHETANTAAGADAKSHADFLCSGGEGTTSWHYTVDQDEIYHHIPDDEVAYHASTAEGNQYGIGVELCVNSDGNFEKTFDNAAKLTAKLLRAHGLEISAVRQHADFTDKNCPMTIRDAGRWQEFLTRVQSYLDQAE</sequence>
<organism evidence="9 10">
    <name type="scientific">Luoshenia tenuis</name>
    <dbReference type="NCBI Taxonomy" id="2763654"/>
    <lineage>
        <taxon>Bacteria</taxon>
        <taxon>Bacillati</taxon>
        <taxon>Bacillota</taxon>
        <taxon>Clostridia</taxon>
        <taxon>Christensenellales</taxon>
        <taxon>Christensenellaceae</taxon>
        <taxon>Luoshenia</taxon>
    </lineage>
</organism>
<dbReference type="PANTHER" id="PTHR30417:SF11">
    <property type="entry name" value="N-ACETYLMURAMOYL-L-ALANINE AMIDASE XLYA"/>
    <property type="match status" value="1"/>
</dbReference>